<reference evidence="1 2" key="1">
    <citation type="submission" date="2018-03" db="EMBL/GenBank/DDBJ databases">
        <title>Diversity of phytobeneficial traits revealed by whole-genome analysis of worldwide-isolated phenazine-producing Pseudomonas spp.</title>
        <authorList>
            <person name="Biessy A."/>
            <person name="Novinscak A."/>
            <person name="Blom J."/>
            <person name="Leger G."/>
            <person name="Thomashow L.S."/>
            <person name="Cazorla F.M."/>
            <person name="Josic D."/>
            <person name="Filion M."/>
        </authorList>
    </citation>
    <scope>NUCLEOTIDE SEQUENCE [LARGE SCALE GENOMIC DNA]</scope>
    <source>
        <strain evidence="1 2">B25</strain>
    </source>
</reference>
<dbReference type="Proteomes" id="UP000268048">
    <property type="component" value="Chromosome"/>
</dbReference>
<organism evidence="1 2">
    <name type="scientific">Pseudomonas chlororaphis</name>
    <dbReference type="NCBI Taxonomy" id="587753"/>
    <lineage>
        <taxon>Bacteria</taxon>
        <taxon>Pseudomonadati</taxon>
        <taxon>Pseudomonadota</taxon>
        <taxon>Gammaproteobacteria</taxon>
        <taxon>Pseudomonadales</taxon>
        <taxon>Pseudomonadaceae</taxon>
        <taxon>Pseudomonas</taxon>
    </lineage>
</organism>
<accession>A0A3G7TYX4</accession>
<proteinExistence type="predicted"/>
<protein>
    <submittedName>
        <fullName evidence="1">Uncharacterized protein</fullName>
    </submittedName>
</protein>
<evidence type="ECO:0000313" key="1">
    <source>
        <dbReference type="EMBL" id="AZE51642.1"/>
    </source>
</evidence>
<dbReference type="AlphaFoldDB" id="A0A3G7TYX4"/>
<dbReference type="EMBL" id="CP027753">
    <property type="protein sequence ID" value="AZE51642.1"/>
    <property type="molecule type" value="Genomic_DNA"/>
</dbReference>
<sequence length="41" mass="4487">MENRRIARNIEVSGLPAGQNPRADCFLIKPMKAAVYKALSG</sequence>
<name>A0A3G7TYX4_9PSED</name>
<evidence type="ECO:0000313" key="2">
    <source>
        <dbReference type="Proteomes" id="UP000268048"/>
    </source>
</evidence>
<gene>
    <name evidence="1" type="ORF">C4K04_6014</name>
</gene>